<dbReference type="Pfam" id="PF00501">
    <property type="entry name" value="AMP-binding"/>
    <property type="match status" value="4"/>
</dbReference>
<reference evidence="7 8" key="1">
    <citation type="submission" date="2024-07" db="EMBL/GenBank/DDBJ databases">
        <title>Section-level genome sequencing and comparative genomics of Aspergillus sections Usti and Cavernicolus.</title>
        <authorList>
            <consortium name="Lawrence Berkeley National Laboratory"/>
            <person name="Nybo J.L."/>
            <person name="Vesth T.C."/>
            <person name="Theobald S."/>
            <person name="Frisvad J.C."/>
            <person name="Larsen T.O."/>
            <person name="Kjaerboelling I."/>
            <person name="Rothschild-Mancinelli K."/>
            <person name="Lyhne E.K."/>
            <person name="Kogle M.E."/>
            <person name="Barry K."/>
            <person name="Clum A."/>
            <person name="Na H."/>
            <person name="Ledsgaard L."/>
            <person name="Lin J."/>
            <person name="Lipzen A."/>
            <person name="Kuo A."/>
            <person name="Riley R."/>
            <person name="Mondo S."/>
            <person name="Labutti K."/>
            <person name="Haridas S."/>
            <person name="Pangalinan J."/>
            <person name="Salamov A.A."/>
            <person name="Simmons B.A."/>
            <person name="Magnuson J.K."/>
            <person name="Chen J."/>
            <person name="Drula E."/>
            <person name="Henrissat B."/>
            <person name="Wiebenga A."/>
            <person name="Lubbers R.J."/>
            <person name="Gomes A.C."/>
            <person name="Makela M.R."/>
            <person name="Stajich J."/>
            <person name="Grigoriev I.V."/>
            <person name="Mortensen U.H."/>
            <person name="De Vries R.P."/>
            <person name="Baker S.E."/>
            <person name="Andersen M.R."/>
        </authorList>
    </citation>
    <scope>NUCLEOTIDE SEQUENCE [LARGE SCALE GENOMIC DNA]</scope>
    <source>
        <strain evidence="7 8">CBS 209.92</strain>
    </source>
</reference>
<dbReference type="InterPro" id="IPR020806">
    <property type="entry name" value="PKS_PP-bd"/>
</dbReference>
<keyword evidence="1" id="KW-0596">Phosphopantetheine</keyword>
<dbReference type="InterPro" id="IPR045851">
    <property type="entry name" value="AMP-bd_C_sf"/>
</dbReference>
<dbReference type="SUPFAM" id="SSF52777">
    <property type="entry name" value="CoA-dependent acyltransferases"/>
    <property type="match status" value="12"/>
</dbReference>
<dbReference type="InterPro" id="IPR042099">
    <property type="entry name" value="ANL_N_sf"/>
</dbReference>
<dbReference type="SUPFAM" id="SSF56801">
    <property type="entry name" value="Acetyl-CoA synthetase-like"/>
    <property type="match status" value="4"/>
</dbReference>
<feature type="domain" description="Carrier" evidence="6">
    <location>
        <begin position="3680"/>
        <end position="3756"/>
    </location>
</feature>
<dbReference type="InterPro" id="IPR006162">
    <property type="entry name" value="Ppantetheine_attach_site"/>
</dbReference>
<dbReference type="SUPFAM" id="SSF47336">
    <property type="entry name" value="ACP-like"/>
    <property type="match status" value="4"/>
</dbReference>
<sequence length="5329" mass="583946">METKPAATQNGFSRDLPGDKVTVDMGPDPSIPRDRSSSSCSTTDRNTLGSTDGGTSSQSSDSGEAGLLGEVAELCQCSPDDVEDVYACTPLQEGMMALTLRDSTAYTVDYEYTLSRGTDPERLHAAWEETAETNPILRTRILSTGRHGCMQAVIRGPIPWTEAAADDDGGPALKADPSWKAGLPLAYFTFLPSRRILKIAIHHSICDDWSIALLLREADKAYRGQGTLAKHPFRPLVDYVQDTQAQAADFWKEKFRDAETTSINTYPPLPSSGYNPHPGHCRERTWEINSKLGAAFTVNTKVRLAWAIIQSFYVDSPNVLFGAINVGRGVPVNGIEELCGPALTSVPVLARLRMQDTVAEALMSMQRHWASEMPYEHVGLQNLMHLGPGPRAACRFQTLLAVEPRSAHQIPQLFANHRAVQRNYDLYGLILRCRPSDTQMRVEAWFDPAVLEQRQIDRILGQLAHIYSQIERLPSISLADIDPVSPDDHQELLRLNAPAATGASTRSCVHTLITQRATAQGNAPAIHSWDGDLSYKMLDEVTSVVAADLSSKSIESGSFVPLLLPKSKWTPIAMLAVMKAGGAFVLLDPSFPVSRLKQMCEAVQAPFIITCKELVNKADALAVTRFMVDGFDFGTGFDKDQCGISLPDVNPVNPLYATFTSGSTGTPKGVIVRHEGYVASATAHGPPYGFGPTARVLQFASPAFDSCIIEHLSTLLTGGCVCIPTKTECHSRLSATISQYQVNVACLTPSVARIITPDAVPGLHTLALVGETVRASDVAQWAPYVRLCNAYGPAECSAVFSVQPRLLQTDPANIGYPTGGVGWVVDAADPESLMPLGSTGELLIEGPIVGSGYVADPKQTARVFISPPRWRKRFGVVQDVPFYKSGDLVQCTGDGSFRYLGRKDTQVKLHGQRLELAEIENHLQRCFPKAKQVVVDMVRSDSRSGSAVERSRPDAVLIGFVACDSANAEEEISKQESIFSAASDDFRDACARAESCLREALPSFMVPAVLLPVTQIPLSPSGKLDRRFLRDQASSLSWKQMQAYRTPAITQVQQPTTEQEERLREIWAQTLNKPLQEVGVTDSFFRLGGDSITAMQAATACQAAGWAVMVADIFRCPSVRKLSQRIQELGIKSSFLVNSQQEEIDTPFELSPIQQLFFEHVPEGHNRFTQQFLLRLNRSVSTSKIRKATEILVKRHSILRARFRQQDNGAWEQRVTPDARESVLFREHWIPSGDDGQSVLKQILYDSQGQLDIARGPLLVVDLMHEETGRELLGFIAHHLVVDLVSWRVMLKDFEDSLTSGRAMQAPSLSFQQWCRMQKDYALHHIDPRSCLPGPIRTTPDDYWGPGISENTWSQTVSQTICLTPETTQAILGPANDAFNTNVVEILQAGILHSFVHTFPDRACPTVWSEAHGREPWDVNVDISQTVGWFTTMEPLSIDAFAGQDIAETMRQTKDGRRAIPGNGWPYFVARYCHPDGRNHFACHEPLEILFNYTGQFQQLERPGALLQLATVPDHDLVPMPPDMPRFALIDVSATVVSGSLNITFMYNSKIRHQAELARWPQVFRETLEGLPRALGQSQRLTISDLPLLTLNTDQQLQDLLQETAQKCQMHQSEIESIYPCAPIQLGMWLSQLKHADMYWSQIRWAVLPSRESSVPVDAEQVRTAWQQVVNRHPILRTTFVNGVGGYRHPLQVVLTTVIADVSVVTGDATTTDLDERTKKHLGNSSKPAHKLQLHSRQDGSVSCLLSIHHTLMDGATSRIILTDFRDAYSGILDDTRSTPYGSYVEYLLGNSLDKSKTYWAQYLKGVNPCMLPSLAAANQSEQSPGLRAAKFNLGPADNLLALRQQQGITISTVLRVAWGLVLRSYTGVDSVCFGYLTSGRDIPLQGASTIAGPLINLLTCRISLDRDMPIMSVLEDNQADHGRSIEHQHWPTAEVMHSLGLSGQPLFNTAMSLQQTDSDLLANDDSTPTLVTEGGHDATEYTVTVNITIGKGNIHGNLTYWAQDMGEEQANLLADTFQQCILQLTSTQRGFFKDLDILGPRNKCRLREWNGNVPDPVRTCIHSSIRERSLSQPKAAAVSAWDGQFSYGELDRIASAWALRLYEHGVHAETFVPICGEKSKWIVVAVLAVLKAGGAFILLDPSLPAERLREMVHQNFQCPFILASAEYQALAKHIIPRTILIEDLHHGLKLGTPSDGVRGRASSPSSAAYATFTSGTTGKPKASVVEHESFCSSAAAHIRSLHINRRSRVLQFASFAFDVCILEILSTLLAGGCVCVPSQKDRERSLGQAIQNYQVNWAILTPSVSRLLTPAELPTIKTLALTGESMRPEDASRWQMQVELMNAYGPSECSVIATVQPRPVELLSHAANIGKGAGCVTWVADPSDPNAAVPVGAPGELLLEGPVVGRGYVNCLEHQRSSFLPYLAWMRTIRDSGNGGLYRTGDLVRYLPDGSLQYIGRKDRQIKLHGQRIELAEVEEHVMRCFPGGCQEVFATLVTLNGTESVYLVVSVVEKDHSTDKCTFEAAVKETQRRLKAEVPTILIPTAIIPLRHVPRLANGKVNHDLISEEAARALKSLLEEARKAQETWRPENLTEEERLLQALWAQVLECPVEAVGPRDNFFQLGGDSIAAMKLASVAYSSGLDLTVPTIFMHPQLSDLAQVFSASTGTEKDLVVDPLSPLCLIPLEHQSEAREQAASQCGASEGDIEDIIPCTALQSGLAVLTAERPGAYVAHHRLRLPGDVNWDRLQAAWEKVSITHPILRTRIIETVGLGCLQVILRNQGLSWTAPDQQESEQVSQGIPFGKPLVHLKALQMSRERSSGVDLMLTMHHAVYDAWSLPLLLLEVQRAYHNDRDSSAVSVPYQRFVQYALSQKDAALEYWREQFEDIDVDPFPALPAPSYRPRALQVKRCSLETRPVDASVTRSTAIRLAWSLVQAQYQGKQDVVFGMVSTGRTAPVKGIEAIAAPTIATVPLRVVIDSRMTVSEALGDLQKKIAGMVPFEQVGLPAIAALGPNASRVCGFQTLLNIEGRAEVERIVAELEIMQPVDTVFADGAFNTYALNLTASLKPGSVAIEAAFDDAVIPDWQMQHILDQFRFMIEQVCTRPEATLQEAMTVNPSDMQQVKAWTANVLPLVPATVADVINQHCTSQTMVPAVCAWDGDLTYQDLDRESSYIAGILESHGAGPEMFVAIYMDRSRWVVVAALAVLKVGAAFVLLDTSYPRGRLQNICDEIQAPCIICSESRQQHARVFIDQVVVVGNKHLAPYPHATYRRHSLATDPHQALYAVFTSGSTGKPKGAVVENAAFVTMAGPWTHTMKLDAHSRVLHLASYAFDVSILEILGTLFAGACICIPSESGRREGIAEAVQTLQPTHAILTPSLLRAMAPADLGSARTAMLIGEPVRGSDVVQWADHVRLMNAYGPAECTVVYTMQPSVDIPSQASNIGHPIAGAAWVADPNDPNRPVPIGAVGELLLQGPLVGRGYLNNTEQTAAAFIECPSWLVSSALNNHRSSSKVYRTGDLVRYDSDGSLYFVGRRDSQVKLRGQRFELGEVEDQVQRAFEGSLSDVVALIVVPNCTAKQAPYLVVFVVPPDPDSAPEASPSLIPPLPAIEPGSFASRTYKAQSSLEDTLPSYMLPKAIIPLRQMPRTVGGKLDRRELQEAAAGLDARRLASFTLTGMKTRIASTEAERTLQRIWARALGLTPSEVGVDDSFFRLGGDSISALQATTQARAVGIHHSVSDLFRWRRIVQVAQRFARSHHQGACHSSNVLKILPCTPAQRGILLSQVRDHTSYTPHFIWKIQEEAGPVNLDLLVTAWHRVVARHPALRTAFQADLSNDGQFEQVCFREINPRVNLIRNVPAAAVDDGTPTVLKRVSSSVSQLDGETIPHQLTVCTTNTGDLYVRLDISHVVIDAMSVAILESDLCQAYDSSLPASTQSDAYENYVAFAQSQTSDSAYSYWATYLEDAEPCRLPLERPQSDSDVTDTLTQLDVSLSSSGSDIDFFCRGTDWTASTLLYFAWALTLRAFTRSEDVCFGTLTSGRLVPVDGIDGAIGQFSNMSVCRILMGRDLRLDEAALRLQEDYSNVLAYQAFPLVEIARAAGIPMDKLTSTAINVQYEPESTEEKKHSLSLIPVSAMDPISQDITVYILLQRDGSIRATVSYRPSSVSPAFATQLSDYFDLAISSLIQGPNMSVSDLELLTPRDQERLMCMNPPLPSHPDITVHNLIQSKAQELPDHCAVSGSDGSFTYAELNKLATRGGALLRARGVSEGHCIPILFEKSRWFAVTILSVLKAGGTIVPLDPVQPVSRLKEICNRIEATLTISSPDQASVSRMLTDKVLEIGDSTFAPLHDNTQHDTTAPSHVVPSSQPVYILFTSGTTGTPKGVMVSHSSYCYAAEHHIRAFGLNHTSRVLQISSYSFDVSMMEILTTLIAGATVCTITNGERSEMLMKGACPFSVSHAYLTPSLAGALDPSKADWVETLVLQGEPMAAFHITAWADNCRLINAYGPTECAVINTATSSLAPGDDPRFIGHGLGVHCWIVDPDDHNTLLPLGSVGELVLGGPAVGQGYLEEPQRTREAFINPPAWLRAVCPGSGSHENLYRSGDLVRCDTKTGNLIFEGRKDQQVKVHGQRVEVAEVEHQMRRCFDGAKEVVVEQVFLPRPAQSTDTSLAIPSMVPRLVACVVGSVAHETMSSTCSQSSVLLAPSSEFQGAVTVALKHLRHLLPGYMVPDIIIPISHIPLSSSGKTDRSRLREHIRAVPATDWPTYLSTQQNKRPLEGEAEITFQEILAAVLEIPQETISVDDSFYHLGGDSIVAIKVAARARAVGFIISSHDILRHPTIAEWASIAGSAQGKSAPDKIYEPFSLITKEERQLVLASHFERDHPYTANNIEDIVPAVDFQSFYITNSSLVSMAQVFAAPLDIRRLYQACAKAMSHYSILRTIFVGSGERMLQVILRNIDPVFHFVERDDPQSYIAHRSKDTIPATTEQGELLVSFTVVTSRIRPDWGFIIRLSHAQYDGSSLQFLWQAIAEAYEGRELPPTTQFHKVVYDRLGEDHPESLSFWRDYLQNAAEESTDSLSTTRLPISPQSDATPLTIRREIEHSCRLPDITPSTLVKASVAWVLSRHATLSEIIIGQVVHGRGGSALPGMETVLGPCINFLPIRISLGQKSTVADLLQHVQDQQLATVPHDQLSLKHIVSKCTNWPTNTKLGCIVHHQGVSAQPTSSDGSISIGGVESTSSTSWANSTPVPGQVGIISIERGSSLDLYMTFPTQGIAKPVAEELADAIAHTIGLFSMFPDYALDILTQGGVVFSQSAGASGFLPVSGQFPN</sequence>
<dbReference type="PROSITE" id="PS00012">
    <property type="entry name" value="PHOSPHOPANTETHEINE"/>
    <property type="match status" value="2"/>
</dbReference>
<dbReference type="NCBIfam" id="NF003417">
    <property type="entry name" value="PRK04813.1"/>
    <property type="match status" value="4"/>
</dbReference>
<dbReference type="CDD" id="cd19534">
    <property type="entry name" value="E_NRPS"/>
    <property type="match status" value="1"/>
</dbReference>
<dbReference type="Gene3D" id="3.40.50.980">
    <property type="match status" value="2"/>
</dbReference>
<dbReference type="EMBL" id="JBFTWV010000036">
    <property type="protein sequence ID" value="KAL2795329.1"/>
    <property type="molecule type" value="Genomic_DNA"/>
</dbReference>
<protein>
    <recommendedName>
        <fullName evidence="6">Carrier domain-containing protein</fullName>
    </recommendedName>
</protein>
<dbReference type="InterPro" id="IPR020845">
    <property type="entry name" value="AMP-binding_CS"/>
</dbReference>
<dbReference type="InterPro" id="IPR001242">
    <property type="entry name" value="Condensation_dom"/>
</dbReference>
<feature type="compositionally biased region" description="Polar residues" evidence="5">
    <location>
        <begin position="1"/>
        <end position="12"/>
    </location>
</feature>
<feature type="domain" description="Carrier" evidence="6">
    <location>
        <begin position="4774"/>
        <end position="4850"/>
    </location>
</feature>
<name>A0ABR4G9H5_9EURO</name>
<dbReference type="CDD" id="cd19545">
    <property type="entry name" value="FUM14_C_NRPS-like"/>
    <property type="match status" value="2"/>
</dbReference>
<dbReference type="PROSITE" id="PS50075">
    <property type="entry name" value="CARRIER"/>
    <property type="match status" value="4"/>
</dbReference>
<comment type="similarity">
    <text evidence="4">Belongs to the NRP synthetase family.</text>
</comment>
<dbReference type="CDD" id="cd19542">
    <property type="entry name" value="CT_NRPS-like"/>
    <property type="match status" value="3"/>
</dbReference>
<keyword evidence="2" id="KW-0597">Phosphoprotein</keyword>
<dbReference type="Gene3D" id="1.10.1200.10">
    <property type="entry name" value="ACP-like"/>
    <property type="match status" value="4"/>
</dbReference>
<feature type="domain" description="Carrier" evidence="6">
    <location>
        <begin position="1054"/>
        <end position="1130"/>
    </location>
</feature>
<dbReference type="Pfam" id="PF00668">
    <property type="entry name" value="Condensation"/>
    <property type="match status" value="6"/>
</dbReference>
<feature type="domain" description="Carrier" evidence="6">
    <location>
        <begin position="2589"/>
        <end position="2665"/>
    </location>
</feature>
<evidence type="ECO:0000256" key="2">
    <source>
        <dbReference type="ARBA" id="ARBA00022553"/>
    </source>
</evidence>
<dbReference type="InterPro" id="IPR010071">
    <property type="entry name" value="AA_adenyl_dom"/>
</dbReference>
<dbReference type="Gene3D" id="2.30.38.10">
    <property type="entry name" value="Luciferase, Domain 3"/>
    <property type="match status" value="1"/>
</dbReference>
<dbReference type="Gene3D" id="3.30.559.30">
    <property type="entry name" value="Nonribosomal peptide synthetase, condensation domain"/>
    <property type="match status" value="6"/>
</dbReference>
<dbReference type="NCBIfam" id="TIGR01733">
    <property type="entry name" value="AA-adenyl-dom"/>
    <property type="match status" value="4"/>
</dbReference>
<proteinExistence type="inferred from homology"/>
<dbReference type="Proteomes" id="UP001610563">
    <property type="component" value="Unassembled WGS sequence"/>
</dbReference>
<evidence type="ECO:0000256" key="3">
    <source>
        <dbReference type="ARBA" id="ARBA00022598"/>
    </source>
</evidence>
<keyword evidence="8" id="KW-1185">Reference proteome</keyword>
<dbReference type="SMART" id="SM00823">
    <property type="entry name" value="PKS_PP"/>
    <property type="match status" value="4"/>
</dbReference>
<gene>
    <name evidence="7" type="ORF">BJX66DRAFT_337113</name>
</gene>
<dbReference type="CDD" id="cd05918">
    <property type="entry name" value="A_NRPS_SidN3_like"/>
    <property type="match status" value="4"/>
</dbReference>
<dbReference type="PANTHER" id="PTHR45527">
    <property type="entry name" value="NONRIBOSOMAL PEPTIDE SYNTHETASE"/>
    <property type="match status" value="1"/>
</dbReference>
<evidence type="ECO:0000313" key="8">
    <source>
        <dbReference type="Proteomes" id="UP001610563"/>
    </source>
</evidence>
<dbReference type="PROSITE" id="PS00455">
    <property type="entry name" value="AMP_BINDING"/>
    <property type="match status" value="1"/>
</dbReference>
<keyword evidence="3" id="KW-0436">Ligase</keyword>
<feature type="region of interest" description="Disordered" evidence="5">
    <location>
        <begin position="1"/>
        <end position="64"/>
    </location>
</feature>
<accession>A0ABR4G9H5</accession>
<dbReference type="InterPro" id="IPR023213">
    <property type="entry name" value="CAT-like_dom_sf"/>
</dbReference>
<evidence type="ECO:0000256" key="5">
    <source>
        <dbReference type="SAM" id="MobiDB-lite"/>
    </source>
</evidence>
<feature type="compositionally biased region" description="Low complexity" evidence="5">
    <location>
        <begin position="37"/>
        <end position="63"/>
    </location>
</feature>
<dbReference type="InterPro" id="IPR009081">
    <property type="entry name" value="PP-bd_ACP"/>
</dbReference>
<comment type="caution">
    <text evidence="7">The sequence shown here is derived from an EMBL/GenBank/DDBJ whole genome shotgun (WGS) entry which is preliminary data.</text>
</comment>
<organism evidence="7 8">
    <name type="scientific">Aspergillus keveii</name>
    <dbReference type="NCBI Taxonomy" id="714993"/>
    <lineage>
        <taxon>Eukaryota</taxon>
        <taxon>Fungi</taxon>
        <taxon>Dikarya</taxon>
        <taxon>Ascomycota</taxon>
        <taxon>Pezizomycotina</taxon>
        <taxon>Eurotiomycetes</taxon>
        <taxon>Eurotiomycetidae</taxon>
        <taxon>Eurotiales</taxon>
        <taxon>Aspergillaceae</taxon>
        <taxon>Aspergillus</taxon>
        <taxon>Aspergillus subgen. Nidulantes</taxon>
    </lineage>
</organism>
<dbReference type="InterPro" id="IPR036736">
    <property type="entry name" value="ACP-like_sf"/>
</dbReference>
<dbReference type="Gene3D" id="3.30.559.10">
    <property type="entry name" value="Chloramphenicol acetyltransferase-like domain"/>
    <property type="match status" value="6"/>
</dbReference>
<evidence type="ECO:0000256" key="4">
    <source>
        <dbReference type="ARBA" id="ARBA00029454"/>
    </source>
</evidence>
<evidence type="ECO:0000256" key="1">
    <source>
        <dbReference type="ARBA" id="ARBA00022450"/>
    </source>
</evidence>
<dbReference type="Gene3D" id="3.40.50.12780">
    <property type="entry name" value="N-terminal domain of ligase-like"/>
    <property type="match status" value="3"/>
</dbReference>
<dbReference type="Gene3D" id="3.30.300.30">
    <property type="match status" value="4"/>
</dbReference>
<dbReference type="Pfam" id="PF00550">
    <property type="entry name" value="PP-binding"/>
    <property type="match status" value="4"/>
</dbReference>
<evidence type="ECO:0000313" key="7">
    <source>
        <dbReference type="EMBL" id="KAL2795329.1"/>
    </source>
</evidence>
<evidence type="ECO:0000259" key="6">
    <source>
        <dbReference type="PROSITE" id="PS50075"/>
    </source>
</evidence>
<dbReference type="PANTHER" id="PTHR45527:SF1">
    <property type="entry name" value="FATTY ACID SYNTHASE"/>
    <property type="match status" value="1"/>
</dbReference>
<dbReference type="InterPro" id="IPR000873">
    <property type="entry name" value="AMP-dep_synth/lig_dom"/>
</dbReference>